<evidence type="ECO:0000256" key="2">
    <source>
        <dbReference type="ARBA" id="ARBA00008806"/>
    </source>
</evidence>
<dbReference type="SUPFAM" id="SSF52540">
    <property type="entry name" value="P-loop containing nucleoside triphosphate hydrolases"/>
    <property type="match status" value="1"/>
</dbReference>
<evidence type="ECO:0000313" key="9">
    <source>
        <dbReference type="Proteomes" id="UP001501585"/>
    </source>
</evidence>
<comment type="caution">
    <text evidence="8">The sequence shown here is derived from an EMBL/GenBank/DDBJ whole genome shotgun (WGS) entry which is preliminary data.</text>
</comment>
<dbReference type="CDD" id="cd01127">
    <property type="entry name" value="TrwB_TraG_TraD_VirD4"/>
    <property type="match status" value="1"/>
</dbReference>
<comment type="subcellular location">
    <subcellularLocation>
        <location evidence="1">Cell membrane</location>
        <topology evidence="1">Multi-pass membrane protein</topology>
    </subcellularLocation>
</comment>
<dbReference type="EMBL" id="BAAAPC010000034">
    <property type="protein sequence ID" value="GAA2016753.1"/>
    <property type="molecule type" value="Genomic_DNA"/>
</dbReference>
<evidence type="ECO:0000256" key="1">
    <source>
        <dbReference type="ARBA" id="ARBA00004651"/>
    </source>
</evidence>
<gene>
    <name evidence="8" type="ORF">GCM10009799_51140</name>
</gene>
<evidence type="ECO:0000256" key="7">
    <source>
        <dbReference type="SAM" id="MobiDB-lite"/>
    </source>
</evidence>
<dbReference type="Pfam" id="PF02534">
    <property type="entry name" value="T4SS-DNA_transf"/>
    <property type="match status" value="1"/>
</dbReference>
<dbReference type="RefSeq" id="WP_344165646.1">
    <property type="nucleotide sequence ID" value="NZ_BAAAPC010000034.1"/>
</dbReference>
<evidence type="ECO:0000256" key="5">
    <source>
        <dbReference type="ARBA" id="ARBA00022989"/>
    </source>
</evidence>
<organism evidence="8 9">
    <name type="scientific">Nocardiopsis rhodophaea</name>
    <dbReference type="NCBI Taxonomy" id="280238"/>
    <lineage>
        <taxon>Bacteria</taxon>
        <taxon>Bacillati</taxon>
        <taxon>Actinomycetota</taxon>
        <taxon>Actinomycetes</taxon>
        <taxon>Streptosporangiales</taxon>
        <taxon>Nocardiopsidaceae</taxon>
        <taxon>Nocardiopsis</taxon>
    </lineage>
</organism>
<dbReference type="Proteomes" id="UP001501585">
    <property type="component" value="Unassembled WGS sequence"/>
</dbReference>
<keyword evidence="3" id="KW-1003">Cell membrane</keyword>
<keyword evidence="6" id="KW-0472">Membrane</keyword>
<protein>
    <submittedName>
        <fullName evidence="8">Type IV secretory system conjugative DNA transfer family protein</fullName>
    </submittedName>
</protein>
<evidence type="ECO:0000256" key="6">
    <source>
        <dbReference type="ARBA" id="ARBA00023136"/>
    </source>
</evidence>
<feature type="region of interest" description="Disordered" evidence="7">
    <location>
        <begin position="393"/>
        <end position="421"/>
    </location>
</feature>
<proteinExistence type="inferred from homology"/>
<reference evidence="9" key="1">
    <citation type="journal article" date="2019" name="Int. J. Syst. Evol. Microbiol.">
        <title>The Global Catalogue of Microorganisms (GCM) 10K type strain sequencing project: providing services to taxonomists for standard genome sequencing and annotation.</title>
        <authorList>
            <consortium name="The Broad Institute Genomics Platform"/>
            <consortium name="The Broad Institute Genome Sequencing Center for Infectious Disease"/>
            <person name="Wu L."/>
            <person name="Ma J."/>
        </authorList>
    </citation>
    <scope>NUCLEOTIDE SEQUENCE [LARGE SCALE GENOMIC DNA]</scope>
    <source>
        <strain evidence="9">JCM 15313</strain>
    </source>
</reference>
<dbReference type="PANTHER" id="PTHR37937:SF1">
    <property type="entry name" value="CONJUGATIVE TRANSFER: DNA TRANSPORT"/>
    <property type="match status" value="1"/>
</dbReference>
<dbReference type="InterPro" id="IPR027417">
    <property type="entry name" value="P-loop_NTPase"/>
</dbReference>
<accession>A0ABN2TQ70</accession>
<keyword evidence="9" id="KW-1185">Reference proteome</keyword>
<dbReference type="InterPro" id="IPR003688">
    <property type="entry name" value="TraG/VirD4"/>
</dbReference>
<evidence type="ECO:0000256" key="4">
    <source>
        <dbReference type="ARBA" id="ARBA00022692"/>
    </source>
</evidence>
<dbReference type="InterPro" id="IPR051539">
    <property type="entry name" value="T4SS-coupling_protein"/>
</dbReference>
<dbReference type="Gene3D" id="3.40.50.300">
    <property type="entry name" value="P-loop containing nucleotide triphosphate hydrolases"/>
    <property type="match status" value="1"/>
</dbReference>
<sequence>MTAFAPTPAVRLRPEHRVYLGLDPHDGYQRVWSKPSDSVGVVGPPRYGKTSGVIIPALLYWAGPAVSTSTRGDILNFCGDWRRRIAAQSGGRVYVYDPFGSEGAETDSMRWSPLAGCEDPSVCYRRVQAMTAVAGRGLSDGEHWRSGAALLLRGLFHAAALSGAPIAEVRRWLARQEVRRPAEVIRDAGGGAAEAWADDLESVRLLGERERGSFYSVARNCLEATAEPRVLESCSSTDFDVDHFLTTGSTLFVVGPSHYQDVAAPMIVGLIDSIAQRAAELAAVQGGRLSRPLLLALDEVANIAPLKSLPSLISEGGGRGIITLWAAQSLAQLRARYGAEEQQAILTATTAKIIYGGMSNDADLRNISAWSGEQRVPEVTFYGGGMGVLPPLPDRAGGGVSDPRGSAAPSGLGNPVETGGQHAVSASYRPVLPTEAIQQMPPHNAWLWWQSEPPMQVETRPAGVVSEYERVRGYTPDSGASVR</sequence>
<evidence type="ECO:0000256" key="3">
    <source>
        <dbReference type="ARBA" id="ARBA00022475"/>
    </source>
</evidence>
<evidence type="ECO:0000313" key="8">
    <source>
        <dbReference type="EMBL" id="GAA2016753.1"/>
    </source>
</evidence>
<keyword evidence="4" id="KW-0812">Transmembrane</keyword>
<name>A0ABN2TQ70_9ACTN</name>
<comment type="similarity">
    <text evidence="2">Belongs to the VirD4/TraG family.</text>
</comment>
<dbReference type="PANTHER" id="PTHR37937">
    <property type="entry name" value="CONJUGATIVE TRANSFER: DNA TRANSPORT"/>
    <property type="match status" value="1"/>
</dbReference>
<keyword evidence="5" id="KW-1133">Transmembrane helix</keyword>